<reference evidence="1" key="1">
    <citation type="submission" date="2022-07" db="EMBL/GenBank/DDBJ databases">
        <title>Phylogenomic reconstructions and comparative analyses of Kickxellomycotina fungi.</title>
        <authorList>
            <person name="Reynolds N.K."/>
            <person name="Stajich J.E."/>
            <person name="Barry K."/>
            <person name="Grigoriev I.V."/>
            <person name="Crous P."/>
            <person name="Smith M.E."/>
        </authorList>
    </citation>
    <scope>NUCLEOTIDE SEQUENCE</scope>
    <source>
        <strain evidence="1">NRRL 5244</strain>
    </source>
</reference>
<keyword evidence="2" id="KW-1185">Reference proteome</keyword>
<proteinExistence type="predicted"/>
<gene>
    <name evidence="1" type="ORF">FBU59_004481</name>
</gene>
<dbReference type="Proteomes" id="UP001150603">
    <property type="component" value="Unassembled WGS sequence"/>
</dbReference>
<dbReference type="EMBL" id="JANBPW010003223">
    <property type="protein sequence ID" value="KAJ1938294.1"/>
    <property type="molecule type" value="Genomic_DNA"/>
</dbReference>
<name>A0ACC1J5E1_9FUNG</name>
<comment type="caution">
    <text evidence="1">The sequence shown here is derived from an EMBL/GenBank/DDBJ whole genome shotgun (WGS) entry which is preliminary data.</text>
</comment>
<protein>
    <submittedName>
        <fullName evidence="1">Uncharacterized protein</fullName>
    </submittedName>
</protein>
<organism evidence="1 2">
    <name type="scientific">Linderina macrospora</name>
    <dbReference type="NCBI Taxonomy" id="4868"/>
    <lineage>
        <taxon>Eukaryota</taxon>
        <taxon>Fungi</taxon>
        <taxon>Fungi incertae sedis</taxon>
        <taxon>Zoopagomycota</taxon>
        <taxon>Kickxellomycotina</taxon>
        <taxon>Kickxellomycetes</taxon>
        <taxon>Kickxellales</taxon>
        <taxon>Kickxellaceae</taxon>
        <taxon>Linderina</taxon>
    </lineage>
</organism>
<evidence type="ECO:0000313" key="1">
    <source>
        <dbReference type="EMBL" id="KAJ1938294.1"/>
    </source>
</evidence>
<sequence>GGSVLKSLHAAGTYTLRAITRNTSSDKVKSLQTKYPGVEWAEADLDDRASLVKAFQGVNIVFGVTQFFQPSVMGKAEEGDTDAEFRQGKNMVDAAIEAKVGSMIYSSLNSMKELSGGKYSGVLHFEGKHKIEEYLNSKAKEIDPFIVYVGYYMENYVDFSRISPEDNRTVEFTMPLLPTTKLPLVDTANDTGVVVRYVIEHPDECRGKPMEISSGYYEAQEMAKVFTEATGKPARYVQIPYEAVGLDDLVQMFKGIVEFGLFGGRTEFLSRGYSAPGSFSTPTQFWKNRNWSGPSTSST</sequence>
<accession>A0ACC1J5E1</accession>
<feature type="non-terminal residue" evidence="1">
    <location>
        <position position="1"/>
    </location>
</feature>
<evidence type="ECO:0000313" key="2">
    <source>
        <dbReference type="Proteomes" id="UP001150603"/>
    </source>
</evidence>